<dbReference type="InterPro" id="IPR041479">
    <property type="entry name" value="TetR_CgmR_C"/>
</dbReference>
<dbReference type="PROSITE" id="PS50977">
    <property type="entry name" value="HTH_TETR_2"/>
    <property type="match status" value="1"/>
</dbReference>
<feature type="domain" description="HTH tetR-type" evidence="5">
    <location>
        <begin position="10"/>
        <end position="69"/>
    </location>
</feature>
<dbReference type="InterPro" id="IPR050109">
    <property type="entry name" value="HTH-type_TetR-like_transc_reg"/>
</dbReference>
<evidence type="ECO:0000256" key="4">
    <source>
        <dbReference type="PROSITE-ProRule" id="PRU00335"/>
    </source>
</evidence>
<dbReference type="OrthoDB" id="9805134at2"/>
<dbReference type="Pfam" id="PF00440">
    <property type="entry name" value="TetR_N"/>
    <property type="match status" value="1"/>
</dbReference>
<dbReference type="PRINTS" id="PR00455">
    <property type="entry name" value="HTHTETR"/>
</dbReference>
<proteinExistence type="predicted"/>
<accession>A0A371PDL2</accession>
<evidence type="ECO:0000256" key="3">
    <source>
        <dbReference type="ARBA" id="ARBA00023163"/>
    </source>
</evidence>
<comment type="caution">
    <text evidence="6">The sequence shown here is derived from an EMBL/GenBank/DDBJ whole genome shotgun (WGS) entry which is preliminary data.</text>
</comment>
<dbReference type="RefSeq" id="WP_119703707.1">
    <property type="nucleotide sequence ID" value="NZ_JBHSOI010000001.1"/>
</dbReference>
<name>A0A371PDL2_9ACTN</name>
<dbReference type="GO" id="GO:0000976">
    <property type="term" value="F:transcription cis-regulatory region binding"/>
    <property type="evidence" value="ECO:0007669"/>
    <property type="project" value="TreeGrafter"/>
</dbReference>
<reference evidence="6 7" key="1">
    <citation type="submission" date="2018-08" db="EMBL/GenBank/DDBJ databases">
        <title>Aeromicrobium sp. M2KJ-4, whole genome shotgun sequence.</title>
        <authorList>
            <person name="Tuo L."/>
        </authorList>
    </citation>
    <scope>NUCLEOTIDE SEQUENCE [LARGE SCALE GENOMIC DNA]</scope>
    <source>
        <strain evidence="6 7">M2KJ-4</strain>
    </source>
</reference>
<organism evidence="6 7">
    <name type="scientific">Aeromicrobium endophyticum</name>
    <dbReference type="NCBI Taxonomy" id="2292704"/>
    <lineage>
        <taxon>Bacteria</taxon>
        <taxon>Bacillati</taxon>
        <taxon>Actinomycetota</taxon>
        <taxon>Actinomycetes</taxon>
        <taxon>Propionibacteriales</taxon>
        <taxon>Nocardioidaceae</taxon>
        <taxon>Aeromicrobium</taxon>
    </lineage>
</organism>
<evidence type="ECO:0000256" key="1">
    <source>
        <dbReference type="ARBA" id="ARBA00023015"/>
    </source>
</evidence>
<evidence type="ECO:0000313" key="7">
    <source>
        <dbReference type="Proteomes" id="UP000265581"/>
    </source>
</evidence>
<dbReference type="EMBL" id="QUBR01000001">
    <property type="protein sequence ID" value="REK73598.1"/>
    <property type="molecule type" value="Genomic_DNA"/>
</dbReference>
<dbReference type="InterPro" id="IPR001647">
    <property type="entry name" value="HTH_TetR"/>
</dbReference>
<keyword evidence="2 4" id="KW-0238">DNA-binding</keyword>
<dbReference type="AlphaFoldDB" id="A0A371PDL2"/>
<dbReference type="InterPro" id="IPR009057">
    <property type="entry name" value="Homeodomain-like_sf"/>
</dbReference>
<evidence type="ECO:0000256" key="2">
    <source>
        <dbReference type="ARBA" id="ARBA00023125"/>
    </source>
</evidence>
<dbReference type="Gene3D" id="1.10.357.10">
    <property type="entry name" value="Tetracycline Repressor, domain 2"/>
    <property type="match status" value="1"/>
</dbReference>
<evidence type="ECO:0000259" key="5">
    <source>
        <dbReference type="PROSITE" id="PS50977"/>
    </source>
</evidence>
<evidence type="ECO:0000313" key="6">
    <source>
        <dbReference type="EMBL" id="REK73598.1"/>
    </source>
</evidence>
<feature type="DNA-binding region" description="H-T-H motif" evidence="4">
    <location>
        <begin position="32"/>
        <end position="51"/>
    </location>
</feature>
<dbReference type="SUPFAM" id="SSF46689">
    <property type="entry name" value="Homeodomain-like"/>
    <property type="match status" value="1"/>
</dbReference>
<dbReference type="PANTHER" id="PTHR30055">
    <property type="entry name" value="HTH-TYPE TRANSCRIPTIONAL REGULATOR RUTR"/>
    <property type="match status" value="1"/>
</dbReference>
<gene>
    <name evidence="6" type="ORF">DX116_08690</name>
</gene>
<dbReference type="PANTHER" id="PTHR30055:SF234">
    <property type="entry name" value="HTH-TYPE TRANSCRIPTIONAL REGULATOR BETI"/>
    <property type="match status" value="1"/>
</dbReference>
<dbReference type="Proteomes" id="UP000265581">
    <property type="component" value="Unassembled WGS sequence"/>
</dbReference>
<dbReference type="Pfam" id="PF17937">
    <property type="entry name" value="TetR_C_28"/>
    <property type="match status" value="1"/>
</dbReference>
<sequence>MGRKAGRSPDDTRRDILDAARAALVQKGRSASLADIARQAQVTKGGLLYHFGTKEDLFAALADDLLRSFDELLLSMVEPDDHEPGRLCRAYVRASFVPWTPDDLDAVSPIVMAIVVDDERVAAIVERFTVDLDARLRDDGLPAEVVELVVAAADGASMQPLWWAGTDQAHRQRLEDRLIALTLQG</sequence>
<protein>
    <submittedName>
        <fullName evidence="6">TetR/AcrR family transcriptional regulator</fullName>
    </submittedName>
</protein>
<keyword evidence="3" id="KW-0804">Transcription</keyword>
<keyword evidence="1" id="KW-0805">Transcription regulation</keyword>
<keyword evidence="7" id="KW-1185">Reference proteome</keyword>
<dbReference type="GO" id="GO:0003700">
    <property type="term" value="F:DNA-binding transcription factor activity"/>
    <property type="evidence" value="ECO:0007669"/>
    <property type="project" value="TreeGrafter"/>
</dbReference>